<evidence type="ECO:0000313" key="1">
    <source>
        <dbReference type="EMBL" id="KKL54732.1"/>
    </source>
</evidence>
<gene>
    <name evidence="1" type="ORF">LCGC14_2262470</name>
</gene>
<protein>
    <recommendedName>
        <fullName evidence="2">DUF5675 domain-containing protein</fullName>
    </recommendedName>
</protein>
<name>A0A0F9FU95_9ZZZZ</name>
<accession>A0A0F9FU95</accession>
<sequence>MKTLELTRLSRSQLPMIPTEQFQDRTFGIMQVGYTPCNFIERAWIPLASPDEDKRLWSKQRVSCVPTGEYDLIQRKSPSKGLRWHLVNEDLGIYLEKSDCPDMTTSGLSDGSPLFTRFSCMFHPANWWYNLLGCIGSGLSLADFGLAPHDKGERGWGVTSSRATTAILESYLDESLTARLIIK</sequence>
<proteinExistence type="predicted"/>
<dbReference type="AlphaFoldDB" id="A0A0F9FU95"/>
<organism evidence="1">
    <name type="scientific">marine sediment metagenome</name>
    <dbReference type="NCBI Taxonomy" id="412755"/>
    <lineage>
        <taxon>unclassified sequences</taxon>
        <taxon>metagenomes</taxon>
        <taxon>ecological metagenomes</taxon>
    </lineage>
</organism>
<reference evidence="1" key="1">
    <citation type="journal article" date="2015" name="Nature">
        <title>Complex archaea that bridge the gap between prokaryotes and eukaryotes.</title>
        <authorList>
            <person name="Spang A."/>
            <person name="Saw J.H."/>
            <person name="Jorgensen S.L."/>
            <person name="Zaremba-Niedzwiedzka K."/>
            <person name="Martijn J."/>
            <person name="Lind A.E."/>
            <person name="van Eijk R."/>
            <person name="Schleper C."/>
            <person name="Guy L."/>
            <person name="Ettema T.J."/>
        </authorList>
    </citation>
    <scope>NUCLEOTIDE SEQUENCE</scope>
</reference>
<evidence type="ECO:0008006" key="2">
    <source>
        <dbReference type="Google" id="ProtNLM"/>
    </source>
</evidence>
<dbReference type="EMBL" id="LAZR01031096">
    <property type="protein sequence ID" value="KKL54732.1"/>
    <property type="molecule type" value="Genomic_DNA"/>
</dbReference>
<comment type="caution">
    <text evidence="1">The sequence shown here is derived from an EMBL/GenBank/DDBJ whole genome shotgun (WGS) entry which is preliminary data.</text>
</comment>